<dbReference type="SUPFAM" id="SSF47240">
    <property type="entry name" value="Ferritin-like"/>
    <property type="match status" value="1"/>
</dbReference>
<dbReference type="InterPro" id="IPR006311">
    <property type="entry name" value="TAT_signal"/>
</dbReference>
<protein>
    <submittedName>
        <fullName evidence="1">Ferritin-like domain-containing protein</fullName>
    </submittedName>
</protein>
<dbReference type="PROSITE" id="PS51318">
    <property type="entry name" value="TAT"/>
    <property type="match status" value="1"/>
</dbReference>
<reference evidence="1" key="1">
    <citation type="journal article" date="2022" name="Syst. Appl. Microbiol.">
        <title>Natronocalculus amylovorans gen. nov., sp. nov., and Natranaeroarchaeum aerophilus sp. nov., dominant culturable amylolytic natronoarchaea from hypersaline soda lakes in southwestern Siberia.</title>
        <authorList>
            <person name="Sorokin D.Y."/>
            <person name="Elcheninov A.G."/>
            <person name="Khizhniak T.V."/>
            <person name="Koenen M."/>
            <person name="Bale N.J."/>
            <person name="Damste J.S.S."/>
            <person name="Kublanov I.V."/>
        </authorList>
    </citation>
    <scope>NUCLEOTIDE SEQUENCE</scope>
    <source>
        <strain evidence="1">AArc-St2</strain>
    </source>
</reference>
<sequence length="237" mass="25880">MLPDDNDPDRSTQPLYNTRRQVLAGSAGALGVLALGGAFAAPAAADDDEYDEAPEMIENEFEDDIEILNFARTLEALEFRFYEQGLDNISEDELTDSDVLSDFGDPITDNVYDYLGTIRDHEEIHFEVLGAVVEELDGDPVDEPEFDFGSTVEEPDEFIATAIALEDTGVSAYAGAAPFIENEDLVPPALSIHSVEARHASFLRVLDQEAPFPAAFDPALSKSDVLDIASQFIVDED</sequence>
<dbReference type="Proteomes" id="UP001203207">
    <property type="component" value="Unassembled WGS sequence"/>
</dbReference>
<gene>
    <name evidence="1" type="ORF">AArcSt2_05910</name>
</gene>
<reference evidence="1" key="2">
    <citation type="submission" date="2022-02" db="EMBL/GenBank/DDBJ databases">
        <authorList>
            <person name="Elcheninov A.G."/>
            <person name="Sorokin D.Y."/>
            <person name="Kublanov I.V."/>
        </authorList>
    </citation>
    <scope>NUCLEOTIDE SEQUENCE</scope>
    <source>
        <strain evidence="1">AArc-St2</strain>
    </source>
</reference>
<dbReference type="AlphaFoldDB" id="A0AAE3K7R1"/>
<organism evidence="1 2">
    <name type="scientific">Natronocalculus amylovorans</name>
    <dbReference type="NCBI Taxonomy" id="2917812"/>
    <lineage>
        <taxon>Archaea</taxon>
        <taxon>Methanobacteriati</taxon>
        <taxon>Methanobacteriota</taxon>
        <taxon>Stenosarchaea group</taxon>
        <taxon>Halobacteria</taxon>
        <taxon>Halobacteriales</taxon>
        <taxon>Haloferacaceae</taxon>
        <taxon>Natronocalculus</taxon>
    </lineage>
</organism>
<proteinExistence type="predicted"/>
<evidence type="ECO:0000313" key="2">
    <source>
        <dbReference type="Proteomes" id="UP001203207"/>
    </source>
</evidence>
<dbReference type="InterPro" id="IPR009078">
    <property type="entry name" value="Ferritin-like_SF"/>
</dbReference>
<name>A0AAE3K7R1_9EURY</name>
<dbReference type="EMBL" id="JAKRVX010000002">
    <property type="protein sequence ID" value="MCL9816477.1"/>
    <property type="molecule type" value="Genomic_DNA"/>
</dbReference>
<dbReference type="RefSeq" id="WP_250583418.1">
    <property type="nucleotide sequence ID" value="NZ_JAKRVX010000002.1"/>
</dbReference>
<evidence type="ECO:0000313" key="1">
    <source>
        <dbReference type="EMBL" id="MCL9816477.1"/>
    </source>
</evidence>
<accession>A0AAE3K7R1</accession>
<comment type="caution">
    <text evidence="1">The sequence shown here is derived from an EMBL/GenBank/DDBJ whole genome shotgun (WGS) entry which is preliminary data.</text>
</comment>
<keyword evidence="2" id="KW-1185">Reference proteome</keyword>
<dbReference type="Pfam" id="PF13668">
    <property type="entry name" value="Ferritin_2"/>
    <property type="match status" value="1"/>
</dbReference>